<keyword evidence="4" id="KW-0863">Zinc-finger</keyword>
<evidence type="ECO:0000256" key="8">
    <source>
        <dbReference type="ARBA" id="ARBA00023306"/>
    </source>
</evidence>
<comment type="similarity">
    <text evidence="2">Belongs to the CDI family.</text>
</comment>
<evidence type="ECO:0008006" key="14">
    <source>
        <dbReference type="Google" id="ProtNLM"/>
    </source>
</evidence>
<gene>
    <name evidence="12" type="primary">107369676</name>
</gene>
<dbReference type="Pfam" id="PF02234">
    <property type="entry name" value="CDI"/>
    <property type="match status" value="1"/>
</dbReference>
<evidence type="ECO:0000256" key="5">
    <source>
        <dbReference type="ARBA" id="ARBA00022833"/>
    </source>
</evidence>
<dbReference type="InterPro" id="IPR003175">
    <property type="entry name" value="CDI_dom"/>
</dbReference>
<evidence type="ECO:0000256" key="3">
    <source>
        <dbReference type="ARBA" id="ARBA00022723"/>
    </source>
</evidence>
<dbReference type="Pfam" id="PF12171">
    <property type="entry name" value="zf-C2H2_jaz"/>
    <property type="match status" value="1"/>
</dbReference>
<reference evidence="12" key="2">
    <citation type="submission" date="2015-06" db="UniProtKB">
        <authorList>
            <consortium name="EnsemblMetazoa"/>
        </authorList>
    </citation>
    <scope>IDENTIFICATION</scope>
</reference>
<dbReference type="InterPro" id="IPR036236">
    <property type="entry name" value="Znf_C2H2_sf"/>
</dbReference>
<keyword evidence="5" id="KW-0862">Zinc</keyword>
<comment type="subcellular location">
    <subcellularLocation>
        <location evidence="1">Nucleus</location>
    </subcellularLocation>
</comment>
<dbReference type="AlphaFoldDB" id="T1L2C8"/>
<evidence type="ECO:0000259" key="10">
    <source>
        <dbReference type="Pfam" id="PF02234"/>
    </source>
</evidence>
<dbReference type="GO" id="GO:0051726">
    <property type="term" value="P:regulation of cell cycle"/>
    <property type="evidence" value="ECO:0007669"/>
    <property type="project" value="InterPro"/>
</dbReference>
<reference evidence="13" key="1">
    <citation type="submission" date="2011-08" db="EMBL/GenBank/DDBJ databases">
        <authorList>
            <person name="Rombauts S."/>
        </authorList>
    </citation>
    <scope>NUCLEOTIDE SEQUENCE</scope>
    <source>
        <strain evidence="13">London</strain>
    </source>
</reference>
<dbReference type="EMBL" id="CAEY01000944">
    <property type="status" value="NOT_ANNOTATED_CDS"/>
    <property type="molecule type" value="Genomic_DNA"/>
</dbReference>
<feature type="domain" description="Cyclin-dependent kinase inhibitor" evidence="10">
    <location>
        <begin position="84"/>
        <end position="124"/>
    </location>
</feature>
<keyword evidence="7" id="KW-0539">Nucleus</keyword>
<proteinExistence type="inferred from homology"/>
<dbReference type="InterPro" id="IPR044898">
    <property type="entry name" value="CDI_dom_sf"/>
</dbReference>
<feature type="domain" description="Zinc finger double-stranded RNA binding" evidence="11">
    <location>
        <begin position="24"/>
        <end position="42"/>
    </location>
</feature>
<evidence type="ECO:0000256" key="4">
    <source>
        <dbReference type="ARBA" id="ARBA00022771"/>
    </source>
</evidence>
<organism evidence="12 13">
    <name type="scientific">Tetranychus urticae</name>
    <name type="common">Two-spotted spider mite</name>
    <dbReference type="NCBI Taxonomy" id="32264"/>
    <lineage>
        <taxon>Eukaryota</taxon>
        <taxon>Metazoa</taxon>
        <taxon>Ecdysozoa</taxon>
        <taxon>Arthropoda</taxon>
        <taxon>Chelicerata</taxon>
        <taxon>Arachnida</taxon>
        <taxon>Acari</taxon>
        <taxon>Acariformes</taxon>
        <taxon>Trombidiformes</taxon>
        <taxon>Prostigmata</taxon>
        <taxon>Eleutherengona</taxon>
        <taxon>Raphignathae</taxon>
        <taxon>Tetranychoidea</taxon>
        <taxon>Tetranychidae</taxon>
        <taxon>Tetranychus</taxon>
    </lineage>
</organism>
<evidence type="ECO:0000256" key="9">
    <source>
        <dbReference type="SAM" id="MobiDB-lite"/>
    </source>
</evidence>
<dbReference type="PANTHER" id="PTHR10265:SF45">
    <property type="entry name" value="DACAPO"/>
    <property type="match status" value="1"/>
</dbReference>
<evidence type="ECO:0000256" key="7">
    <source>
        <dbReference type="ARBA" id="ARBA00023242"/>
    </source>
</evidence>
<dbReference type="Gene3D" id="4.10.365.10">
    <property type="entry name" value="p27"/>
    <property type="match status" value="1"/>
</dbReference>
<evidence type="ECO:0000256" key="6">
    <source>
        <dbReference type="ARBA" id="ARBA00023013"/>
    </source>
</evidence>
<dbReference type="Gene3D" id="3.30.160.60">
    <property type="entry name" value="Classic Zinc Finger"/>
    <property type="match status" value="1"/>
</dbReference>
<dbReference type="EnsemblMetazoa" id="tetur33g00460.1">
    <property type="protein sequence ID" value="tetur33g00460.1"/>
    <property type="gene ID" value="tetur33g00460"/>
</dbReference>
<dbReference type="GO" id="GO:0008270">
    <property type="term" value="F:zinc ion binding"/>
    <property type="evidence" value="ECO:0007669"/>
    <property type="project" value="UniProtKB-KW"/>
</dbReference>
<evidence type="ECO:0000313" key="12">
    <source>
        <dbReference type="EnsemblMetazoa" id="tetur33g00460.1"/>
    </source>
</evidence>
<dbReference type="InterPro" id="IPR022755">
    <property type="entry name" value="Znf_C2H2_jaz"/>
</dbReference>
<dbReference type="KEGG" id="tut:107369676"/>
<dbReference type="Proteomes" id="UP000015104">
    <property type="component" value="Unassembled WGS sequence"/>
</dbReference>
<dbReference type="PANTHER" id="PTHR10265">
    <property type="entry name" value="CYCLIN-DEPENDENT KINASE INHIBITOR 1"/>
    <property type="match status" value="1"/>
</dbReference>
<evidence type="ECO:0000259" key="11">
    <source>
        <dbReference type="Pfam" id="PF12171"/>
    </source>
</evidence>
<protein>
    <recommendedName>
        <fullName evidence="14">Cyclin-dependent kinase inhibitor domain-containing protein</fullName>
    </recommendedName>
</protein>
<sequence>MSTTLNMTIVPDDDDLPGQGFVSCQACSRHFIDQQALDKHIRNVKTRDIDHRISVNGRRRRRRNDKLNSVKRALFIDGNLLEHHRKTFEFLKKEMTKIEDEQCAKYNFDFKNEKPLDGNYDWVKTDKSASKTSTK</sequence>
<dbReference type="GO" id="GO:0004861">
    <property type="term" value="F:cyclin-dependent protein serine/threonine kinase inhibitor activity"/>
    <property type="evidence" value="ECO:0007669"/>
    <property type="project" value="InterPro"/>
</dbReference>
<keyword evidence="8" id="KW-0131">Cell cycle</keyword>
<dbReference type="SUPFAM" id="SSF57667">
    <property type="entry name" value="beta-beta-alpha zinc fingers"/>
    <property type="match status" value="1"/>
</dbReference>
<dbReference type="OrthoDB" id="9940972at2759"/>
<name>T1L2C8_TETUR</name>
<evidence type="ECO:0000313" key="13">
    <source>
        <dbReference type="Proteomes" id="UP000015104"/>
    </source>
</evidence>
<feature type="region of interest" description="Disordered" evidence="9">
    <location>
        <begin position="113"/>
        <end position="135"/>
    </location>
</feature>
<dbReference type="GO" id="GO:0005634">
    <property type="term" value="C:nucleus"/>
    <property type="evidence" value="ECO:0007669"/>
    <property type="project" value="UniProtKB-SubCell"/>
</dbReference>
<keyword evidence="6" id="KW-0649">Protein kinase inhibitor</keyword>
<dbReference type="HOGENOM" id="CLU_1888445_0_0_1"/>
<accession>T1L2C8</accession>
<keyword evidence="13" id="KW-1185">Reference proteome</keyword>
<evidence type="ECO:0000256" key="2">
    <source>
        <dbReference type="ARBA" id="ARBA00006726"/>
    </source>
</evidence>
<keyword evidence="3" id="KW-0479">Metal-binding</keyword>
<evidence type="ECO:0000256" key="1">
    <source>
        <dbReference type="ARBA" id="ARBA00004123"/>
    </source>
</evidence>